<sequence length="257" mass="28172">MRYQRMIDDAQFHTEHFPTNGPSMRGSGPDRRTGIAVDLAPWGGERETLVSDYDSEDYESFQLGRAADDAGARDPDEPEIDPDDEDLDDDAFDEPEDATADEIDLVVAAYREDGMPVARALDLELANDLEELIVQLRRLPGDAGAIGFVSLVGELIVLVRVRGRMVQTVLSDGGASEDWPIARDVADYLNENDIDSDDFEPIGDLGIFGDIGISDFELEAQLAELEDDADSVEVVLAIAERIGIGPVVRRVVDNEFS</sequence>
<feature type="compositionally biased region" description="Acidic residues" evidence="1">
    <location>
        <begin position="76"/>
        <end position="98"/>
    </location>
</feature>
<protein>
    <submittedName>
        <fullName evidence="2">Putative tRNA adenosine deaminase-associated protein</fullName>
    </submittedName>
</protein>
<evidence type="ECO:0000313" key="3">
    <source>
        <dbReference type="Proteomes" id="UP000295371"/>
    </source>
</evidence>
<reference evidence="2 3" key="1">
    <citation type="submission" date="2019-03" db="EMBL/GenBank/DDBJ databases">
        <title>Genomic Encyclopedia of Archaeal and Bacterial Type Strains, Phase II (KMG-II): from individual species to whole genera.</title>
        <authorList>
            <person name="Goeker M."/>
        </authorList>
    </citation>
    <scope>NUCLEOTIDE SEQUENCE [LARGE SCALE GENOMIC DNA]</scope>
    <source>
        <strain evidence="2 3">DSM 24323</strain>
    </source>
</reference>
<feature type="region of interest" description="Disordered" evidence="1">
    <location>
        <begin position="1"/>
        <end position="39"/>
    </location>
</feature>
<dbReference type="Proteomes" id="UP000295371">
    <property type="component" value="Unassembled WGS sequence"/>
</dbReference>
<evidence type="ECO:0000256" key="1">
    <source>
        <dbReference type="SAM" id="MobiDB-lite"/>
    </source>
</evidence>
<feature type="compositionally biased region" description="Basic and acidic residues" evidence="1">
    <location>
        <begin position="1"/>
        <end position="16"/>
    </location>
</feature>
<dbReference type="AlphaFoldDB" id="A0A4R7IWM5"/>
<feature type="compositionally biased region" description="Basic and acidic residues" evidence="1">
    <location>
        <begin position="66"/>
        <end position="75"/>
    </location>
</feature>
<proteinExistence type="predicted"/>
<dbReference type="EMBL" id="SOAW01000004">
    <property type="protein sequence ID" value="TDT29062.1"/>
    <property type="molecule type" value="Genomic_DNA"/>
</dbReference>
<dbReference type="NCBIfam" id="TIGR03941">
    <property type="entry name" value="tRNA_deam_assoc"/>
    <property type="match status" value="1"/>
</dbReference>
<gene>
    <name evidence="2" type="ORF">CLV29_3155</name>
</gene>
<organism evidence="2 3">
    <name type="scientific">Naumannella halotolerans</name>
    <dbReference type="NCBI Taxonomy" id="993414"/>
    <lineage>
        <taxon>Bacteria</taxon>
        <taxon>Bacillati</taxon>
        <taxon>Actinomycetota</taxon>
        <taxon>Actinomycetes</taxon>
        <taxon>Propionibacteriales</taxon>
        <taxon>Propionibacteriaceae</taxon>
        <taxon>Naumannella</taxon>
    </lineage>
</organism>
<comment type="caution">
    <text evidence="2">The sequence shown here is derived from an EMBL/GenBank/DDBJ whole genome shotgun (WGS) entry which is preliminary data.</text>
</comment>
<accession>A0A4R7IWM5</accession>
<name>A0A4R7IWM5_9ACTN</name>
<evidence type="ECO:0000313" key="2">
    <source>
        <dbReference type="EMBL" id="TDT29062.1"/>
    </source>
</evidence>
<feature type="region of interest" description="Disordered" evidence="1">
    <location>
        <begin position="60"/>
        <end position="98"/>
    </location>
</feature>
<dbReference type="InterPro" id="IPR023869">
    <property type="entry name" value="tRNA_Adeno_NH3ase_assoc_put"/>
</dbReference>
<keyword evidence="3" id="KW-1185">Reference proteome</keyword>